<evidence type="ECO:0000256" key="6">
    <source>
        <dbReference type="ARBA" id="ARBA00022683"/>
    </source>
</evidence>
<evidence type="ECO:0000256" key="7">
    <source>
        <dbReference type="ARBA" id="ARBA00022777"/>
    </source>
</evidence>
<protein>
    <submittedName>
        <fullName evidence="9">PTS sugar transporter subunit IIA</fullName>
    </submittedName>
</protein>
<keyword evidence="4 9" id="KW-0762">Sugar transport</keyword>
<gene>
    <name evidence="9" type="ORF">PQ472_00565</name>
</gene>
<dbReference type="InterPro" id="IPR033887">
    <property type="entry name" value="PTS_IIA_man"/>
</dbReference>
<dbReference type="SUPFAM" id="SSF53062">
    <property type="entry name" value="PTS system fructose IIA component-like"/>
    <property type="match status" value="1"/>
</dbReference>
<evidence type="ECO:0000256" key="2">
    <source>
        <dbReference type="ARBA" id="ARBA00022448"/>
    </source>
</evidence>
<dbReference type="Pfam" id="PF03610">
    <property type="entry name" value="EIIA-man"/>
    <property type="match status" value="1"/>
</dbReference>
<name>A0ABY7WXV2_9LACO</name>
<evidence type="ECO:0000259" key="8">
    <source>
        <dbReference type="PROSITE" id="PS51096"/>
    </source>
</evidence>
<organism evidence="9 10">
    <name type="scientific">Lacticaseibacillus pabuli</name>
    <dbReference type="NCBI Taxonomy" id="3025672"/>
    <lineage>
        <taxon>Bacteria</taxon>
        <taxon>Bacillati</taxon>
        <taxon>Bacillota</taxon>
        <taxon>Bacilli</taxon>
        <taxon>Lactobacillales</taxon>
        <taxon>Lactobacillaceae</taxon>
        <taxon>Lacticaseibacillus</taxon>
    </lineage>
</organism>
<dbReference type="CDD" id="cd00006">
    <property type="entry name" value="PTS_IIA_man"/>
    <property type="match status" value="1"/>
</dbReference>
<feature type="domain" description="PTS EIIA type-4" evidence="8">
    <location>
        <begin position="3"/>
        <end position="124"/>
    </location>
</feature>
<dbReference type="PANTHER" id="PTHR33799">
    <property type="entry name" value="PTS PERMEASE-RELATED-RELATED"/>
    <property type="match status" value="1"/>
</dbReference>
<dbReference type="RefSeq" id="WP_274260450.1">
    <property type="nucleotide sequence ID" value="NZ_CP117884.1"/>
</dbReference>
<comment type="subcellular location">
    <subcellularLocation>
        <location evidence="1">Cytoplasm</location>
    </subcellularLocation>
</comment>
<evidence type="ECO:0000256" key="3">
    <source>
        <dbReference type="ARBA" id="ARBA00022490"/>
    </source>
</evidence>
<accession>A0ABY7WXV2</accession>
<dbReference type="EMBL" id="CP117884">
    <property type="protein sequence ID" value="WDF82765.1"/>
    <property type="molecule type" value="Genomic_DNA"/>
</dbReference>
<evidence type="ECO:0000256" key="5">
    <source>
        <dbReference type="ARBA" id="ARBA00022679"/>
    </source>
</evidence>
<keyword evidence="10" id="KW-1185">Reference proteome</keyword>
<keyword evidence="7" id="KW-0418">Kinase</keyword>
<dbReference type="PROSITE" id="PS51096">
    <property type="entry name" value="PTS_EIIA_TYPE_4"/>
    <property type="match status" value="1"/>
</dbReference>
<evidence type="ECO:0000313" key="9">
    <source>
        <dbReference type="EMBL" id="WDF82765.1"/>
    </source>
</evidence>
<dbReference type="PANTHER" id="PTHR33799:SF1">
    <property type="entry name" value="PTS SYSTEM MANNOSE-SPECIFIC EIIAB COMPONENT-RELATED"/>
    <property type="match status" value="1"/>
</dbReference>
<sequence length="145" mass="15291">MTNVRLIISGHGKFATGLKGAIALLAKAPDNWQFVDFSEGMSDSDLQSKFEAIIAQDADAETLFFTDLAGGTPYKVAATLANGKKNMSVIAGCNLASLLEIIYSNVDTADALADTMIDISHKAIDKFELAAATPDQSDSDESDGI</sequence>
<dbReference type="InterPro" id="IPR051471">
    <property type="entry name" value="Bacterial_PTS_sugar_comp"/>
</dbReference>
<reference evidence="9 10" key="1">
    <citation type="submission" date="2023-02" db="EMBL/GenBank/DDBJ databases">
        <title>Genome sequence of Lacticaseibacillus sp. KACC 23028.</title>
        <authorList>
            <person name="Kim S."/>
            <person name="Heo J."/>
            <person name="Kwon S.-W."/>
        </authorList>
    </citation>
    <scope>NUCLEOTIDE SEQUENCE [LARGE SCALE GENOMIC DNA]</scope>
    <source>
        <strain evidence="9 10">KACC 23028</strain>
    </source>
</reference>
<proteinExistence type="predicted"/>
<evidence type="ECO:0000313" key="10">
    <source>
        <dbReference type="Proteomes" id="UP001220377"/>
    </source>
</evidence>
<dbReference type="InterPro" id="IPR004701">
    <property type="entry name" value="PTS_EIIA_man-typ"/>
</dbReference>
<dbReference type="Proteomes" id="UP001220377">
    <property type="component" value="Chromosome"/>
</dbReference>
<keyword evidence="3" id="KW-0963">Cytoplasm</keyword>
<keyword evidence="6" id="KW-0598">Phosphotransferase system</keyword>
<keyword evidence="2" id="KW-0813">Transport</keyword>
<keyword evidence="5" id="KW-0808">Transferase</keyword>
<evidence type="ECO:0000256" key="1">
    <source>
        <dbReference type="ARBA" id="ARBA00004496"/>
    </source>
</evidence>
<dbReference type="Gene3D" id="3.40.50.510">
    <property type="entry name" value="Phosphotransferase system, mannose-type IIA component"/>
    <property type="match status" value="1"/>
</dbReference>
<evidence type="ECO:0000256" key="4">
    <source>
        <dbReference type="ARBA" id="ARBA00022597"/>
    </source>
</evidence>
<dbReference type="InterPro" id="IPR036662">
    <property type="entry name" value="PTS_EIIA_man-typ_sf"/>
</dbReference>